<sequence>MQSLVLSDIHFRMEKIEKAKELIHNRGLELALLLGDLTQMGGAGEAKQVIEALKPTKILGIPGNFETRGVLEELERQGLSLHARKEKVGRFTLIGFGGGLWNDPGQFLFPEEEIKKSLGMLFKGEQNTILLTHLPAFGTKMALAHNGKDIGSKAVREAIERFQPKMHLCGHCHEGIGEEKVGKTLSINVGAVKDGNAMLLELNGELKWERIKL</sequence>
<dbReference type="GO" id="GO:0016787">
    <property type="term" value="F:hydrolase activity"/>
    <property type="evidence" value="ECO:0007669"/>
    <property type="project" value="InterPro"/>
</dbReference>
<name>A0A938YWS8_9ARCH</name>
<reference evidence="2" key="1">
    <citation type="submission" date="2021-01" db="EMBL/GenBank/DDBJ databases">
        <title>Active Sulfur Cycling in an Early Earth Analoge.</title>
        <authorList>
            <person name="Hahn C.R."/>
            <person name="Youssef N.H."/>
            <person name="Elshahed M."/>
        </authorList>
    </citation>
    <scope>NUCLEOTIDE SEQUENCE</scope>
    <source>
        <strain evidence="2">Zod_Metabat.1151</strain>
    </source>
</reference>
<dbReference type="InterPro" id="IPR029052">
    <property type="entry name" value="Metallo-depent_PP-like"/>
</dbReference>
<dbReference type="EMBL" id="JAFGDB010000039">
    <property type="protein sequence ID" value="MBN2067275.1"/>
    <property type="molecule type" value="Genomic_DNA"/>
</dbReference>
<dbReference type="SUPFAM" id="SSF56300">
    <property type="entry name" value="Metallo-dependent phosphatases"/>
    <property type="match status" value="1"/>
</dbReference>
<evidence type="ECO:0000259" key="1">
    <source>
        <dbReference type="Pfam" id="PF00149"/>
    </source>
</evidence>
<gene>
    <name evidence="2" type="ORF">JW744_02305</name>
</gene>
<dbReference type="PANTHER" id="PTHR37523">
    <property type="entry name" value="METALLOPHOSPHOESTERASE"/>
    <property type="match status" value="1"/>
</dbReference>
<comment type="caution">
    <text evidence="2">The sequence shown here is derived from an EMBL/GenBank/DDBJ whole genome shotgun (WGS) entry which is preliminary data.</text>
</comment>
<dbReference type="AlphaFoldDB" id="A0A938YWS8"/>
<dbReference type="InterPro" id="IPR004843">
    <property type="entry name" value="Calcineurin-like_PHP"/>
</dbReference>
<protein>
    <submittedName>
        <fullName evidence="2">Metallophosphoesterase family protein</fullName>
    </submittedName>
</protein>
<proteinExistence type="predicted"/>
<dbReference type="Proteomes" id="UP000809243">
    <property type="component" value="Unassembled WGS sequence"/>
</dbReference>
<dbReference type="PANTHER" id="PTHR37523:SF1">
    <property type="entry name" value="CALCINEURIN-LIKE PHOSPHOESTERASE DOMAIN-CONTAINING PROTEIN"/>
    <property type="match status" value="1"/>
</dbReference>
<dbReference type="Pfam" id="PF00149">
    <property type="entry name" value="Metallophos"/>
    <property type="match status" value="1"/>
</dbReference>
<accession>A0A938YWS8</accession>
<evidence type="ECO:0000313" key="2">
    <source>
        <dbReference type="EMBL" id="MBN2067275.1"/>
    </source>
</evidence>
<evidence type="ECO:0000313" key="3">
    <source>
        <dbReference type="Proteomes" id="UP000809243"/>
    </source>
</evidence>
<organism evidence="2 3">
    <name type="scientific">Candidatus Iainarchaeum sp</name>
    <dbReference type="NCBI Taxonomy" id="3101447"/>
    <lineage>
        <taxon>Archaea</taxon>
        <taxon>Candidatus Iainarchaeota</taxon>
        <taxon>Candidatus Iainarchaeia</taxon>
        <taxon>Candidatus Iainarchaeales</taxon>
        <taxon>Candidatus Iainarchaeaceae</taxon>
        <taxon>Candidatus Iainarchaeum</taxon>
    </lineage>
</organism>
<feature type="domain" description="Calcineurin-like phosphoesterase" evidence="1">
    <location>
        <begin position="4"/>
        <end position="174"/>
    </location>
</feature>
<dbReference type="Gene3D" id="3.60.21.10">
    <property type="match status" value="1"/>
</dbReference>